<feature type="domain" description="uDENN" evidence="1">
    <location>
        <begin position="46"/>
        <end position="82"/>
    </location>
</feature>
<protein>
    <recommendedName>
        <fullName evidence="1">uDENN domain-containing protein</fullName>
    </recommendedName>
</protein>
<dbReference type="Proteomes" id="UP001153148">
    <property type="component" value="Unassembled WGS sequence"/>
</dbReference>
<keyword evidence="3" id="KW-1185">Reference proteome</keyword>
<evidence type="ECO:0000313" key="2">
    <source>
        <dbReference type="EMBL" id="CAG2060785.1"/>
    </source>
</evidence>
<dbReference type="EMBL" id="CAJPIN010013576">
    <property type="protein sequence ID" value="CAG2060785.1"/>
    <property type="molecule type" value="Genomic_DNA"/>
</dbReference>
<dbReference type="InterPro" id="IPR039980">
    <property type="entry name" value="MADD"/>
</dbReference>
<reference evidence="2" key="1">
    <citation type="submission" date="2021-03" db="EMBL/GenBank/DDBJ databases">
        <authorList>
            <person name="Tran Van P."/>
        </authorList>
    </citation>
    <scope>NUCLEOTIDE SEQUENCE</scope>
</reference>
<dbReference type="InterPro" id="IPR005113">
    <property type="entry name" value="uDENN_dom"/>
</dbReference>
<dbReference type="Pfam" id="PF03456">
    <property type="entry name" value="uDENN"/>
    <property type="match status" value="1"/>
</dbReference>
<dbReference type="PANTHER" id="PTHR13008">
    <property type="entry name" value="MAP-KINASE ACTIVATING DEATH DOMAIN PROTEIN MADD /DENN/AEX-3 C.ELEGANS"/>
    <property type="match status" value="1"/>
</dbReference>
<accession>A0ABN7P5X8</accession>
<proteinExistence type="predicted"/>
<organism evidence="2 3">
    <name type="scientific">Timema podura</name>
    <name type="common">Walking stick</name>
    <dbReference type="NCBI Taxonomy" id="61482"/>
    <lineage>
        <taxon>Eukaryota</taxon>
        <taxon>Metazoa</taxon>
        <taxon>Ecdysozoa</taxon>
        <taxon>Arthropoda</taxon>
        <taxon>Hexapoda</taxon>
        <taxon>Insecta</taxon>
        <taxon>Pterygota</taxon>
        <taxon>Neoptera</taxon>
        <taxon>Polyneoptera</taxon>
        <taxon>Phasmatodea</taxon>
        <taxon>Timematodea</taxon>
        <taxon>Timematoidea</taxon>
        <taxon>Timematidae</taxon>
        <taxon>Timema</taxon>
    </lineage>
</organism>
<name>A0ABN7P5X8_TIMPD</name>
<evidence type="ECO:0000259" key="1">
    <source>
        <dbReference type="Pfam" id="PF03456"/>
    </source>
</evidence>
<sequence>MCDIQKKFLCPRLVDYLAIVGARPPGGGSGARGGVPLGSSPAVQTPELLRRYPTEDHKDFPMPLDMVYFCQPEGLCLCGSQEDRAARGHLICVHPHGERLGY</sequence>
<dbReference type="PANTHER" id="PTHR13008:SF7">
    <property type="entry name" value="MAP KINASE-ACTIVATING DEATH DOMAIN PROTEIN"/>
    <property type="match status" value="1"/>
</dbReference>
<comment type="caution">
    <text evidence="2">The sequence shown here is derived from an EMBL/GenBank/DDBJ whole genome shotgun (WGS) entry which is preliminary data.</text>
</comment>
<evidence type="ECO:0000313" key="3">
    <source>
        <dbReference type="Proteomes" id="UP001153148"/>
    </source>
</evidence>
<gene>
    <name evidence="2" type="ORF">TPAB3V08_LOCUS7741</name>
</gene>